<accession>A0A9D9H9E3</accession>
<name>A0A9D9H9E3_9LACO</name>
<dbReference type="Proteomes" id="UP000823614">
    <property type="component" value="Unassembled WGS sequence"/>
</dbReference>
<reference evidence="1" key="2">
    <citation type="journal article" date="2021" name="PeerJ">
        <title>Extensive microbial diversity within the chicken gut microbiome revealed by metagenomics and culture.</title>
        <authorList>
            <person name="Gilroy R."/>
            <person name="Ravi A."/>
            <person name="Getino M."/>
            <person name="Pursley I."/>
            <person name="Horton D.L."/>
            <person name="Alikhan N.F."/>
            <person name="Baker D."/>
            <person name="Gharbi K."/>
            <person name="Hall N."/>
            <person name="Watson M."/>
            <person name="Adriaenssens E.M."/>
            <person name="Foster-Nyarko E."/>
            <person name="Jarju S."/>
            <person name="Secka A."/>
            <person name="Antonio M."/>
            <person name="Oren A."/>
            <person name="Chaudhuri R.R."/>
            <person name="La Ragione R."/>
            <person name="Hildebrand F."/>
            <person name="Pallen M.J."/>
        </authorList>
    </citation>
    <scope>NUCLEOTIDE SEQUENCE</scope>
    <source>
        <strain evidence="1">C6-149</strain>
    </source>
</reference>
<proteinExistence type="predicted"/>
<sequence length="212" mass="23814">MAKFKCFLITFIFSFLIGYFCLTNLHCYASSDENNDNNIVKLNDNQKDEIENGFMNWAAKRAQLGGMVVSDDYFNHGAAGMGDWFANTPNGRVQVQNQGNPGSNHFKLHAIGGCIFGTSTDGKVGRDDDLDICAEEYQSLDNNKPMDKYLLADNGVVYELKNQGVLDETTGFCEYSDDGTNPNEFTQTDRKWVVSKDKAAQHELKKLINEYK</sequence>
<dbReference type="AlphaFoldDB" id="A0A9D9H9E3"/>
<evidence type="ECO:0000313" key="1">
    <source>
        <dbReference type="EMBL" id="MBO8441573.1"/>
    </source>
</evidence>
<organism evidence="1 2">
    <name type="scientific">Candidatus Gallilactobacillus intestinavium</name>
    <dbReference type="NCBI Taxonomy" id="2840838"/>
    <lineage>
        <taxon>Bacteria</taxon>
        <taxon>Bacillati</taxon>
        <taxon>Bacillota</taxon>
        <taxon>Bacilli</taxon>
        <taxon>Lactobacillales</taxon>
        <taxon>Lactobacillaceae</taxon>
        <taxon>Lactobacillaceae incertae sedis</taxon>
        <taxon>Candidatus Gallilactobacillus</taxon>
    </lineage>
</organism>
<dbReference type="EMBL" id="JADIMP010000060">
    <property type="protein sequence ID" value="MBO8441573.1"/>
    <property type="molecule type" value="Genomic_DNA"/>
</dbReference>
<gene>
    <name evidence="1" type="ORF">IAA89_03900</name>
</gene>
<comment type="caution">
    <text evidence="1">The sequence shown here is derived from an EMBL/GenBank/DDBJ whole genome shotgun (WGS) entry which is preliminary data.</text>
</comment>
<evidence type="ECO:0000313" key="2">
    <source>
        <dbReference type="Proteomes" id="UP000823614"/>
    </source>
</evidence>
<protein>
    <submittedName>
        <fullName evidence="1">Uncharacterized protein</fullName>
    </submittedName>
</protein>
<reference evidence="1" key="1">
    <citation type="submission" date="2020-10" db="EMBL/GenBank/DDBJ databases">
        <authorList>
            <person name="Gilroy R."/>
        </authorList>
    </citation>
    <scope>NUCLEOTIDE SEQUENCE</scope>
    <source>
        <strain evidence="1">C6-149</strain>
    </source>
</reference>